<keyword evidence="3 9" id="KW-0812">Transmembrane</keyword>
<dbReference type="PANTHER" id="PTHR38035:SF1">
    <property type="entry name" value="ANCILLARY SECYEG TRANSLOCON SUBUNIT"/>
    <property type="match status" value="1"/>
</dbReference>
<evidence type="ECO:0000313" key="11">
    <source>
        <dbReference type="EMBL" id="MDQ0435727.1"/>
    </source>
</evidence>
<evidence type="ECO:0000256" key="5">
    <source>
        <dbReference type="ARBA" id="ARBA00023136"/>
    </source>
</evidence>
<protein>
    <recommendedName>
        <fullName evidence="8">Ancillary SecYEG translocon subunit</fullName>
    </recommendedName>
</protein>
<sequence>MTDIFHEVEEDLRREKAKRLWNRFGPYVLAAAVLIVLATAGWRGWEYWREKQAAATGDRFQAAMQLIEDGKHDDAIKALNDLAATGTGGYPVLAQFRAASELAAAGKTDDAVKAFDAIAADGKTPTLLKSLARLRSALLLVDTSDLAAMKARIDDLAATGGPWRNSARELLGLTAWRVGDISAAEGYYKAISDDPTASQAMQSRAQLMLELIRGKTGEPAPAAKS</sequence>
<evidence type="ECO:0000256" key="9">
    <source>
        <dbReference type="SAM" id="Phobius"/>
    </source>
</evidence>
<keyword evidence="5 9" id="KW-0472">Membrane</keyword>
<feature type="domain" description="Ancillary SecYEG translocon subunit/Cell division coordinator CpoB TPR" evidence="10">
    <location>
        <begin position="18"/>
        <end position="195"/>
    </location>
</feature>
<reference evidence="11 12" key="1">
    <citation type="submission" date="2023-07" db="EMBL/GenBank/DDBJ databases">
        <title>Genomic Encyclopedia of Type Strains, Phase IV (KMG-IV): sequencing the most valuable type-strain genomes for metagenomic binning, comparative biology and taxonomic classification.</title>
        <authorList>
            <person name="Goeker M."/>
        </authorList>
    </citation>
    <scope>NUCLEOTIDE SEQUENCE [LARGE SCALE GENOMIC DNA]</scope>
    <source>
        <strain evidence="11 12">B6-8</strain>
    </source>
</reference>
<comment type="caution">
    <text evidence="11">The sequence shown here is derived from an EMBL/GenBank/DDBJ whole genome shotgun (WGS) entry which is preliminary data.</text>
</comment>
<dbReference type="RefSeq" id="WP_266346696.1">
    <property type="nucleotide sequence ID" value="NZ_JAPKNG010000001.1"/>
</dbReference>
<dbReference type="Proteomes" id="UP001241603">
    <property type="component" value="Unassembled WGS sequence"/>
</dbReference>
<evidence type="ECO:0000259" key="10">
    <source>
        <dbReference type="Pfam" id="PF09976"/>
    </source>
</evidence>
<feature type="transmembrane region" description="Helical" evidence="9">
    <location>
        <begin position="24"/>
        <end position="42"/>
    </location>
</feature>
<accession>A0ABU0H092</accession>
<dbReference type="InterPro" id="IPR026039">
    <property type="entry name" value="YfgM"/>
</dbReference>
<keyword evidence="6" id="KW-0143">Chaperone</keyword>
<dbReference type="EMBL" id="JAUSVO010000001">
    <property type="protein sequence ID" value="MDQ0435727.1"/>
    <property type="molecule type" value="Genomic_DNA"/>
</dbReference>
<dbReference type="InterPro" id="IPR011990">
    <property type="entry name" value="TPR-like_helical_dom_sf"/>
</dbReference>
<evidence type="ECO:0000256" key="4">
    <source>
        <dbReference type="ARBA" id="ARBA00022989"/>
    </source>
</evidence>
<name>A0ABU0H092_9HYPH</name>
<gene>
    <name evidence="11" type="ORF">QO014_000097</name>
</gene>
<evidence type="ECO:0000256" key="2">
    <source>
        <dbReference type="ARBA" id="ARBA00022475"/>
    </source>
</evidence>
<dbReference type="PANTHER" id="PTHR38035">
    <property type="entry name" value="UPF0070 PROTEIN YFGM"/>
    <property type="match status" value="1"/>
</dbReference>
<evidence type="ECO:0000256" key="8">
    <source>
        <dbReference type="ARBA" id="ARBA00024235"/>
    </source>
</evidence>
<dbReference type="InterPro" id="IPR018704">
    <property type="entry name" value="SecYEG/CpoB_TPR"/>
</dbReference>
<proteinExistence type="inferred from homology"/>
<comment type="similarity">
    <text evidence="7">Belongs to the YfgM family.</text>
</comment>
<evidence type="ECO:0000313" key="12">
    <source>
        <dbReference type="Proteomes" id="UP001241603"/>
    </source>
</evidence>
<dbReference type="Gene3D" id="1.25.40.10">
    <property type="entry name" value="Tetratricopeptide repeat domain"/>
    <property type="match status" value="1"/>
</dbReference>
<evidence type="ECO:0000256" key="7">
    <source>
        <dbReference type="ARBA" id="ARBA00024197"/>
    </source>
</evidence>
<keyword evidence="4 9" id="KW-1133">Transmembrane helix</keyword>
<keyword evidence="2" id="KW-1003">Cell membrane</keyword>
<comment type="subcellular location">
    <subcellularLocation>
        <location evidence="1">Cell membrane</location>
        <topology evidence="1">Single-pass type II membrane protein</topology>
    </subcellularLocation>
</comment>
<evidence type="ECO:0000256" key="6">
    <source>
        <dbReference type="ARBA" id="ARBA00023186"/>
    </source>
</evidence>
<keyword evidence="12" id="KW-1185">Reference proteome</keyword>
<evidence type="ECO:0000256" key="1">
    <source>
        <dbReference type="ARBA" id="ARBA00004401"/>
    </source>
</evidence>
<dbReference type="Pfam" id="PF09976">
    <property type="entry name" value="TPR_21"/>
    <property type="match status" value="1"/>
</dbReference>
<evidence type="ECO:0000256" key="3">
    <source>
        <dbReference type="ARBA" id="ARBA00022692"/>
    </source>
</evidence>
<organism evidence="11 12">
    <name type="scientific">Kaistia dalseonensis</name>
    <dbReference type="NCBI Taxonomy" id="410840"/>
    <lineage>
        <taxon>Bacteria</taxon>
        <taxon>Pseudomonadati</taxon>
        <taxon>Pseudomonadota</taxon>
        <taxon>Alphaproteobacteria</taxon>
        <taxon>Hyphomicrobiales</taxon>
        <taxon>Kaistiaceae</taxon>
        <taxon>Kaistia</taxon>
    </lineage>
</organism>